<dbReference type="GO" id="GO:0006260">
    <property type="term" value="P:DNA replication"/>
    <property type="evidence" value="ECO:0007669"/>
    <property type="project" value="UniProtKB-KW"/>
</dbReference>
<feature type="compositionally biased region" description="Acidic residues" evidence="3">
    <location>
        <begin position="90"/>
        <end position="102"/>
    </location>
</feature>
<dbReference type="GO" id="GO:0000785">
    <property type="term" value="C:chromatin"/>
    <property type="evidence" value="ECO:0007669"/>
    <property type="project" value="TreeGrafter"/>
</dbReference>
<evidence type="ECO:0000256" key="3">
    <source>
        <dbReference type="SAM" id="MobiDB-lite"/>
    </source>
</evidence>
<dbReference type="GO" id="GO:0031390">
    <property type="term" value="C:Ctf18 RFC-like complex"/>
    <property type="evidence" value="ECO:0007669"/>
    <property type="project" value="InterPro"/>
</dbReference>
<keyword evidence="5" id="KW-1185">Reference proteome</keyword>
<dbReference type="Proteomes" id="UP000650467">
    <property type="component" value="Unassembled WGS sequence"/>
</dbReference>
<organism evidence="4 5">
    <name type="scientific">Chlamydomonas incerta</name>
    <dbReference type="NCBI Taxonomy" id="51695"/>
    <lineage>
        <taxon>Eukaryota</taxon>
        <taxon>Viridiplantae</taxon>
        <taxon>Chlorophyta</taxon>
        <taxon>core chlorophytes</taxon>
        <taxon>Chlorophyceae</taxon>
        <taxon>CS clade</taxon>
        <taxon>Chlamydomonadales</taxon>
        <taxon>Chlamydomonadaceae</taxon>
        <taxon>Chlamydomonas</taxon>
    </lineage>
</organism>
<evidence type="ECO:0000313" key="5">
    <source>
        <dbReference type="Proteomes" id="UP000650467"/>
    </source>
</evidence>
<dbReference type="EMBL" id="JAEHOC010000017">
    <property type="protein sequence ID" value="KAG2434269.1"/>
    <property type="molecule type" value="Genomic_DNA"/>
</dbReference>
<sequence>MKLVETTNLQLLVRPTPPDEQDKTAATPPGRPRGMSQGLQTQWNAFRAADERAPVVVCATSTSHIELVEAAPRLAPLRQLLWRHPYGLQDEEEEVEAEEEAEAGPAGAEEGEEEDAPQRKRRRTAASASGGGGGGGYTFEQLLAAVQASPEQLHAALAAEGALLLRGRWRAVDGSYLGGLLEHLLLAAEQEGMPLTGLRAAPLAAGLRGDGYHPAVVAHCLGVYGSRVAEQGQGQDTAEGGKKDAEQEASTSGAGGSAAGGVWALDTTKVCIHFAHKVLKSGSTGGGSTGGGGNSSSGGGLGAGRSMGLREFMTAWGRAVPEGLQPGLSLDMLKAEALVEGSGAEARISSFPSAALPSDPAQRFSLLFAVRPRWAWADLEPFLAGIKVPGQSAEAVLLRFARASQATPDSPLMYTAR</sequence>
<keyword evidence="2" id="KW-0235">DNA replication</keyword>
<gene>
    <name evidence="4" type="ORF">HXX76_007994</name>
</gene>
<evidence type="ECO:0000256" key="1">
    <source>
        <dbReference type="ARBA" id="ARBA00007017"/>
    </source>
</evidence>
<protein>
    <recommendedName>
        <fullName evidence="6">Sister chromatid cohesion protein DCC1</fullName>
    </recommendedName>
</protein>
<feature type="region of interest" description="Disordered" evidence="3">
    <location>
        <begin position="232"/>
        <end position="258"/>
    </location>
</feature>
<evidence type="ECO:0008006" key="6">
    <source>
        <dbReference type="Google" id="ProtNLM"/>
    </source>
</evidence>
<comment type="caution">
    <text evidence="4">The sequence shown here is derived from an EMBL/GenBank/DDBJ whole genome shotgun (WGS) entry which is preliminary data.</text>
</comment>
<dbReference type="GO" id="GO:0000775">
    <property type="term" value="C:chromosome, centromeric region"/>
    <property type="evidence" value="ECO:0007669"/>
    <property type="project" value="TreeGrafter"/>
</dbReference>
<dbReference type="AlphaFoldDB" id="A0A835T5L0"/>
<name>A0A835T5L0_CHLIN</name>
<proteinExistence type="inferred from homology"/>
<reference evidence="4" key="1">
    <citation type="journal article" date="2020" name="bioRxiv">
        <title>Comparative genomics of Chlamydomonas.</title>
        <authorList>
            <person name="Craig R.J."/>
            <person name="Hasan A.R."/>
            <person name="Ness R.W."/>
            <person name="Keightley P.D."/>
        </authorList>
    </citation>
    <scope>NUCLEOTIDE SEQUENCE</scope>
    <source>
        <strain evidence="4">SAG 7.73</strain>
    </source>
</reference>
<evidence type="ECO:0000256" key="2">
    <source>
        <dbReference type="ARBA" id="ARBA00022705"/>
    </source>
</evidence>
<dbReference type="OrthoDB" id="5199543at2759"/>
<comment type="similarity">
    <text evidence="1">Belongs to the DCC1 family.</text>
</comment>
<dbReference type="GO" id="GO:0034088">
    <property type="term" value="P:maintenance of mitotic sister chromatid cohesion"/>
    <property type="evidence" value="ECO:0007669"/>
    <property type="project" value="TreeGrafter"/>
</dbReference>
<evidence type="ECO:0000313" key="4">
    <source>
        <dbReference type="EMBL" id="KAG2434269.1"/>
    </source>
</evidence>
<feature type="region of interest" description="Disordered" evidence="3">
    <location>
        <begin position="14"/>
        <end position="37"/>
    </location>
</feature>
<dbReference type="PANTHER" id="PTHR13395">
    <property type="entry name" value="SISTER CHROMATID COHESION PROTEIN DCC1-RELATED"/>
    <property type="match status" value="1"/>
</dbReference>
<dbReference type="InterPro" id="IPR019128">
    <property type="entry name" value="Dcc1"/>
</dbReference>
<feature type="region of interest" description="Disordered" evidence="3">
    <location>
        <begin position="90"/>
        <end position="133"/>
    </location>
</feature>
<dbReference type="Pfam" id="PF09724">
    <property type="entry name" value="Dcc1"/>
    <property type="match status" value="1"/>
</dbReference>
<dbReference type="PANTHER" id="PTHR13395:SF6">
    <property type="entry name" value="SISTER CHROMATID COHESION PROTEIN DCC1"/>
    <property type="match status" value="1"/>
</dbReference>
<accession>A0A835T5L0</accession>